<keyword evidence="9 11" id="KW-0472">Membrane</keyword>
<keyword evidence="14" id="KW-1185">Reference proteome</keyword>
<dbReference type="KEGG" id="ehn:H9Q80_13925"/>
<dbReference type="RefSeq" id="WP_117451837.1">
    <property type="nucleotide sequence ID" value="NZ_CP060636.1"/>
</dbReference>
<dbReference type="EMBL" id="CP060636">
    <property type="protein sequence ID" value="QNM11347.1"/>
    <property type="molecule type" value="Genomic_DNA"/>
</dbReference>
<evidence type="ECO:0000256" key="2">
    <source>
        <dbReference type="ARBA" id="ARBA00005551"/>
    </source>
</evidence>
<evidence type="ECO:0000313" key="14">
    <source>
        <dbReference type="Proteomes" id="UP000515856"/>
    </source>
</evidence>
<dbReference type="PANTHER" id="PTHR43562">
    <property type="entry name" value="NAPA-TYPE SODIUM/HYDROGEN ANTIPORTER"/>
    <property type="match status" value="1"/>
</dbReference>
<evidence type="ECO:0000313" key="13">
    <source>
        <dbReference type="EMBL" id="QNM11347.1"/>
    </source>
</evidence>
<comment type="subcellular location">
    <subcellularLocation>
        <location evidence="1">Membrane</location>
        <topology evidence="1">Multi-pass membrane protein</topology>
    </subcellularLocation>
</comment>
<dbReference type="GO" id="GO:1902600">
    <property type="term" value="P:proton transmembrane transport"/>
    <property type="evidence" value="ECO:0007669"/>
    <property type="project" value="InterPro"/>
</dbReference>
<evidence type="ECO:0000256" key="1">
    <source>
        <dbReference type="ARBA" id="ARBA00004141"/>
    </source>
</evidence>
<feature type="transmembrane region" description="Helical" evidence="11">
    <location>
        <begin position="115"/>
        <end position="138"/>
    </location>
</feature>
<dbReference type="Proteomes" id="UP000515856">
    <property type="component" value="Chromosome"/>
</dbReference>
<feature type="transmembrane region" description="Helical" evidence="11">
    <location>
        <begin position="30"/>
        <end position="47"/>
    </location>
</feature>
<organism evidence="13 14">
    <name type="scientific">[Eubacterium] hominis</name>
    <dbReference type="NCBI Taxonomy" id="2764325"/>
    <lineage>
        <taxon>Bacteria</taxon>
        <taxon>Bacillati</taxon>
        <taxon>Bacillota</taxon>
        <taxon>Erysipelotrichia</taxon>
        <taxon>Erysipelotrichales</taxon>
        <taxon>Erysipelotrichaceae</taxon>
        <taxon>Amedibacillus</taxon>
    </lineage>
</organism>
<evidence type="ECO:0000256" key="3">
    <source>
        <dbReference type="ARBA" id="ARBA00022448"/>
    </source>
</evidence>
<feature type="transmembrane region" description="Helical" evidence="11">
    <location>
        <begin position="150"/>
        <end position="174"/>
    </location>
</feature>
<dbReference type="Pfam" id="PF00999">
    <property type="entry name" value="Na_H_Exchanger"/>
    <property type="match status" value="1"/>
</dbReference>
<accession>A0A7G9GKL5</accession>
<keyword evidence="4" id="KW-0050">Antiport</keyword>
<keyword evidence="10" id="KW-0739">Sodium transport</keyword>
<feature type="transmembrane region" description="Helical" evidence="11">
    <location>
        <begin position="244"/>
        <end position="262"/>
    </location>
</feature>
<keyword evidence="8" id="KW-0406">Ion transport</keyword>
<name>A0A7G9GKL5_9FIRM</name>
<keyword evidence="6 11" id="KW-1133">Transmembrane helix</keyword>
<evidence type="ECO:0000256" key="8">
    <source>
        <dbReference type="ARBA" id="ARBA00023065"/>
    </source>
</evidence>
<evidence type="ECO:0000256" key="9">
    <source>
        <dbReference type="ARBA" id="ARBA00023136"/>
    </source>
</evidence>
<feature type="transmembrane region" description="Helical" evidence="11">
    <location>
        <begin position="180"/>
        <end position="201"/>
    </location>
</feature>
<keyword evidence="3" id="KW-0813">Transport</keyword>
<feature type="transmembrane region" description="Helical" evidence="11">
    <location>
        <begin position="328"/>
        <end position="347"/>
    </location>
</feature>
<dbReference type="Gene3D" id="1.20.1530.20">
    <property type="match status" value="1"/>
</dbReference>
<evidence type="ECO:0000256" key="11">
    <source>
        <dbReference type="SAM" id="Phobius"/>
    </source>
</evidence>
<dbReference type="GO" id="GO:0006814">
    <property type="term" value="P:sodium ion transport"/>
    <property type="evidence" value="ECO:0007669"/>
    <property type="project" value="UniProtKB-KW"/>
</dbReference>
<feature type="transmembrane region" description="Helical" evidence="11">
    <location>
        <begin position="269"/>
        <end position="288"/>
    </location>
</feature>
<evidence type="ECO:0000256" key="7">
    <source>
        <dbReference type="ARBA" id="ARBA00023053"/>
    </source>
</evidence>
<evidence type="ECO:0000256" key="6">
    <source>
        <dbReference type="ARBA" id="ARBA00022989"/>
    </source>
</evidence>
<dbReference type="AlphaFoldDB" id="A0A7G9GKL5"/>
<feature type="transmembrane region" description="Helical" evidence="11">
    <location>
        <begin position="359"/>
        <end position="378"/>
    </location>
</feature>
<reference evidence="13 14" key="1">
    <citation type="submission" date="2020-08" db="EMBL/GenBank/DDBJ databases">
        <authorList>
            <person name="Liu C."/>
            <person name="Sun Q."/>
        </authorList>
    </citation>
    <scope>NUCLEOTIDE SEQUENCE [LARGE SCALE GENOMIC DNA]</scope>
    <source>
        <strain evidence="13 14">NSJ-61</strain>
    </source>
</reference>
<dbReference type="InterPro" id="IPR006153">
    <property type="entry name" value="Cation/H_exchanger_TM"/>
</dbReference>
<feature type="transmembrane region" description="Helical" evidence="11">
    <location>
        <begin position="294"/>
        <end position="316"/>
    </location>
</feature>
<feature type="transmembrane region" description="Helical" evidence="11">
    <location>
        <begin position="89"/>
        <end position="109"/>
    </location>
</feature>
<feature type="transmembrane region" description="Helical" evidence="11">
    <location>
        <begin position="59"/>
        <end position="77"/>
    </location>
</feature>
<keyword evidence="5 11" id="KW-0812">Transmembrane</keyword>
<evidence type="ECO:0000256" key="5">
    <source>
        <dbReference type="ARBA" id="ARBA00022692"/>
    </source>
</evidence>
<protein>
    <submittedName>
        <fullName evidence="13">Cation:proton antiporter</fullName>
    </submittedName>
</protein>
<evidence type="ECO:0000256" key="4">
    <source>
        <dbReference type="ARBA" id="ARBA00022449"/>
    </source>
</evidence>
<evidence type="ECO:0000256" key="10">
    <source>
        <dbReference type="ARBA" id="ARBA00023201"/>
    </source>
</evidence>
<feature type="domain" description="Cation/H+ exchanger transmembrane" evidence="12">
    <location>
        <begin position="16"/>
        <end position="379"/>
    </location>
</feature>
<proteinExistence type="inferred from homology"/>
<comment type="similarity">
    <text evidence="2">Belongs to the monovalent cation:proton antiporter 2 (CPA2) transporter (TC 2.A.37) family.</text>
</comment>
<dbReference type="GO" id="GO:0015297">
    <property type="term" value="F:antiporter activity"/>
    <property type="evidence" value="ECO:0007669"/>
    <property type="project" value="UniProtKB-KW"/>
</dbReference>
<gene>
    <name evidence="13" type="ORF">H9Q80_13925</name>
</gene>
<dbReference type="InterPro" id="IPR038770">
    <property type="entry name" value="Na+/solute_symporter_sf"/>
</dbReference>
<dbReference type="PANTHER" id="PTHR43562:SF3">
    <property type="entry name" value="SODIUM ION_PROTON EXCHANGER (EUROFUNG)"/>
    <property type="match status" value="1"/>
</dbReference>
<feature type="transmembrane region" description="Helical" evidence="11">
    <location>
        <begin position="221"/>
        <end position="238"/>
    </location>
</feature>
<keyword evidence="7" id="KW-0915">Sodium</keyword>
<dbReference type="GO" id="GO:0016020">
    <property type="term" value="C:membrane"/>
    <property type="evidence" value="ECO:0007669"/>
    <property type="project" value="UniProtKB-SubCell"/>
</dbReference>
<sequence>MESYRYLLDVALILLSTKFFGLLTRKIEMPQVVGALVAGIILGPAVLDFVHESAFTDQIAEIGVIVLMFSAGLETDISELKKSGKSSFVIALIGVLVPLVAGYFLASFYNTGDNAFLQNMFIGVILTATSVSISVETLKEMGKLSTPSGNAILGAALIDDILGIVALTIITGMADTSVNLAVVLMKIVAFFVCSVIIGLIARKLIEKWFDRDDKVRRRFSIISFAFCLLFAYCAEEFFGVADITGAFIAGLIISGTSKATYVTMRIETLSYLLISPVFFASIGLKVVLPEMTSSIVIFSVLLMIIAILTKIIGCGLGAKICHYENIQSLRIGIGMISRGEVALIVASKGMAVGLMNPDFFGPIIIMVVLTTVVTPVLLKFAFADRANDPDVYTESDLVDDYSETEELEKKSHQIFGESKKESRAS</sequence>
<evidence type="ECO:0000259" key="12">
    <source>
        <dbReference type="Pfam" id="PF00999"/>
    </source>
</evidence>